<comment type="caution">
    <text evidence="1">The sequence shown here is derived from an EMBL/GenBank/DDBJ whole genome shotgun (WGS) entry which is preliminary data.</text>
</comment>
<gene>
    <name evidence="1" type="ORF">HAX54_016237</name>
</gene>
<proteinExistence type="predicted"/>
<evidence type="ECO:0000313" key="1">
    <source>
        <dbReference type="EMBL" id="MCD9558703.1"/>
    </source>
</evidence>
<dbReference type="Proteomes" id="UP000823775">
    <property type="component" value="Unassembled WGS sequence"/>
</dbReference>
<name>A0ABS8UII3_DATST</name>
<dbReference type="EMBL" id="JACEIK010002047">
    <property type="protein sequence ID" value="MCD9558703.1"/>
    <property type="molecule type" value="Genomic_DNA"/>
</dbReference>
<evidence type="ECO:0000313" key="2">
    <source>
        <dbReference type="Proteomes" id="UP000823775"/>
    </source>
</evidence>
<feature type="non-terminal residue" evidence="1">
    <location>
        <position position="1"/>
    </location>
</feature>
<reference evidence="1 2" key="1">
    <citation type="journal article" date="2021" name="BMC Genomics">
        <title>Datura genome reveals duplications of psychoactive alkaloid biosynthetic genes and high mutation rate following tissue culture.</title>
        <authorList>
            <person name="Rajewski A."/>
            <person name="Carter-House D."/>
            <person name="Stajich J."/>
            <person name="Litt A."/>
        </authorList>
    </citation>
    <scope>NUCLEOTIDE SEQUENCE [LARGE SCALE GENOMIC DNA]</scope>
    <source>
        <strain evidence="1">AR-01</strain>
    </source>
</reference>
<protein>
    <submittedName>
        <fullName evidence="1">Uncharacterized protein</fullName>
    </submittedName>
</protein>
<accession>A0ABS8UII3</accession>
<sequence>RPTTILPPKEGGTTSLPFKCHKYQGFIHKMSECPNRRAFVVSANGLYCYDNVDVVEGVDIDEPKV</sequence>
<organism evidence="1 2">
    <name type="scientific">Datura stramonium</name>
    <name type="common">Jimsonweed</name>
    <name type="synonym">Common thornapple</name>
    <dbReference type="NCBI Taxonomy" id="4076"/>
    <lineage>
        <taxon>Eukaryota</taxon>
        <taxon>Viridiplantae</taxon>
        <taxon>Streptophyta</taxon>
        <taxon>Embryophyta</taxon>
        <taxon>Tracheophyta</taxon>
        <taxon>Spermatophyta</taxon>
        <taxon>Magnoliopsida</taxon>
        <taxon>eudicotyledons</taxon>
        <taxon>Gunneridae</taxon>
        <taxon>Pentapetalae</taxon>
        <taxon>asterids</taxon>
        <taxon>lamiids</taxon>
        <taxon>Solanales</taxon>
        <taxon>Solanaceae</taxon>
        <taxon>Solanoideae</taxon>
        <taxon>Datureae</taxon>
        <taxon>Datura</taxon>
    </lineage>
</organism>
<keyword evidence="2" id="KW-1185">Reference proteome</keyword>